<dbReference type="EMBL" id="JADQDC010000001">
    <property type="protein sequence ID" value="MBF9149665.1"/>
    <property type="molecule type" value="Genomic_DNA"/>
</dbReference>
<evidence type="ECO:0000313" key="3">
    <source>
        <dbReference type="EMBL" id="MBF9149665.1"/>
    </source>
</evidence>
<feature type="signal peptide" evidence="2">
    <location>
        <begin position="1"/>
        <end position="24"/>
    </location>
</feature>
<evidence type="ECO:0000313" key="4">
    <source>
        <dbReference type="Proteomes" id="UP000600799"/>
    </source>
</evidence>
<gene>
    <name evidence="3" type="ORF">I2488_01475</name>
</gene>
<evidence type="ECO:0000256" key="1">
    <source>
        <dbReference type="SAM" id="MobiDB-lite"/>
    </source>
</evidence>
<dbReference type="Proteomes" id="UP000600799">
    <property type="component" value="Unassembled WGS sequence"/>
</dbReference>
<feature type="region of interest" description="Disordered" evidence="1">
    <location>
        <begin position="170"/>
        <end position="193"/>
    </location>
</feature>
<name>A0ABS0HBL3_9SPHN</name>
<feature type="chain" id="PRO_5045715922" evidence="2">
    <location>
        <begin position="25"/>
        <end position="238"/>
    </location>
</feature>
<keyword evidence="4" id="KW-1185">Reference proteome</keyword>
<dbReference type="RefSeq" id="WP_196274032.1">
    <property type="nucleotide sequence ID" value="NZ_JADQDC010000001.1"/>
</dbReference>
<reference evidence="3 4" key="1">
    <citation type="submission" date="2020-11" db="EMBL/GenBank/DDBJ databases">
        <title>The genome sequence of Novosphingobium sp. 1Y9A.</title>
        <authorList>
            <person name="Liu Y."/>
        </authorList>
    </citation>
    <scope>NUCLEOTIDE SEQUENCE [LARGE SCALE GENOMIC DNA]</scope>
    <source>
        <strain evidence="3 4">1Y9A</strain>
    </source>
</reference>
<sequence>MKILGKIALATVLATAIAPAAAWAQAVKYDFSVLSSNGNNVVFSGYATKSSTLSGASGSFDGLWVTGYRNSAGSWVTLGSAQQLSDTGTATYKESGIAGVYFLNSAAGKFQDTNWYQLSGGSNTVNAGGFDFGFSPDSSFTSKESSNIGNNYKINNLIYATQFFNSSGTPTDPNGNLATQENSGSTPAAAPTASVPEIDGSKLGLLAYIAFVMMAAFQLRQRFGSLRGGFRKGAALAA</sequence>
<organism evidence="3 4">
    <name type="scientific">Novosphingobium jiangmenense</name>
    <dbReference type="NCBI Taxonomy" id="2791981"/>
    <lineage>
        <taxon>Bacteria</taxon>
        <taxon>Pseudomonadati</taxon>
        <taxon>Pseudomonadota</taxon>
        <taxon>Alphaproteobacteria</taxon>
        <taxon>Sphingomonadales</taxon>
        <taxon>Sphingomonadaceae</taxon>
        <taxon>Novosphingobium</taxon>
    </lineage>
</organism>
<comment type="caution">
    <text evidence="3">The sequence shown here is derived from an EMBL/GenBank/DDBJ whole genome shotgun (WGS) entry which is preliminary data.</text>
</comment>
<proteinExistence type="predicted"/>
<accession>A0ABS0HBL3</accession>
<keyword evidence="2" id="KW-0732">Signal</keyword>
<protein>
    <submittedName>
        <fullName evidence="3">Uncharacterized protein</fullName>
    </submittedName>
</protein>
<feature type="compositionally biased region" description="Polar residues" evidence="1">
    <location>
        <begin position="170"/>
        <end position="184"/>
    </location>
</feature>
<evidence type="ECO:0000256" key="2">
    <source>
        <dbReference type="SAM" id="SignalP"/>
    </source>
</evidence>